<evidence type="ECO:0008006" key="4">
    <source>
        <dbReference type="Google" id="ProtNLM"/>
    </source>
</evidence>
<reference evidence="3" key="1">
    <citation type="journal article" date="2019" name="Int. J. Syst. Evol. Microbiol.">
        <title>The Global Catalogue of Microorganisms (GCM) 10K type strain sequencing project: providing services to taxonomists for standard genome sequencing and annotation.</title>
        <authorList>
            <consortium name="The Broad Institute Genomics Platform"/>
            <consortium name="The Broad Institute Genome Sequencing Center for Infectious Disease"/>
            <person name="Wu L."/>
            <person name="Ma J."/>
        </authorList>
    </citation>
    <scope>NUCLEOTIDE SEQUENCE [LARGE SCALE GENOMIC DNA]</scope>
    <source>
        <strain evidence="3">CCUG 53252</strain>
    </source>
</reference>
<protein>
    <recommendedName>
        <fullName evidence="4">DNA-binding protein</fullName>
    </recommendedName>
</protein>
<proteinExistence type="predicted"/>
<evidence type="ECO:0000313" key="2">
    <source>
        <dbReference type="EMBL" id="MFC3850946.1"/>
    </source>
</evidence>
<keyword evidence="3" id="KW-1185">Reference proteome</keyword>
<dbReference type="RefSeq" id="WP_290288086.1">
    <property type="nucleotide sequence ID" value="NZ_CP047211.1"/>
</dbReference>
<gene>
    <name evidence="2" type="ORF">ACFORJ_12330</name>
</gene>
<evidence type="ECO:0000256" key="1">
    <source>
        <dbReference type="SAM" id="MobiDB-lite"/>
    </source>
</evidence>
<sequence length="1496" mass="161928">MSVGVVRPLSAPGDDPVLAAATFTGNGRVVVKLVPEALVEAETLAQATVGLEPDGARPVGRTRQRAVGFPAWPIITDPPNARHALNLVGDLEWARRHAGNQAKKVKERFDALVGDLTRSAPHFVPTLLEELARIYADAGNDAFARQYFGRAREVERAHGIDVDPVRHEAVFLEFADRGIVGAKDLTREAGDAMGRFGDPSEAFEYVLRLNCSRMRSGKEPYAHCLRDLRKVGKAAGLTPAEVDVRLYDEAVGLAAFDAAPGGFWKATRASLVAWLKEHPERADHYLDSIPDELSIEGWLRFLEDIGAWERLIADDAAYLRWTRAALGRDAYHKLREFSPRFLAAIEAQGDALAATPITADFAWLPIEYVDALTAARVWWVEPRYRHASTRMPWREWANQERRARDLRAIFDHPQLRIRAHDSLSSAFIGENLGLLLEHEGGRRLVEMRLIGQAAGVADAGGSLPNLAHRLENHLRHLTDPRLESVNAAAVKAMRRLDPGETLAKALRAGLLAEMTVPAVEESAARLNAESDKPRPVKVFDSYPQLIIVCGDRFEVIDEGETTVSGQLPVDAYYVEFAVTVGDDVVFFHRTGSSWSPHVYWHGATSAKSTGYLGARNGTMSLPVDGGRLTGAGMIAPGQTDVIGFGADFACTADGSRIFAKVHGRFLEWDADAAEFTGDGVDVADLPGILGIGPLPMHGGIRGVESYPAFPATADSPAGATDGRHFAVTYAIDDQWGATTPLGDFQSPRAFDAVISRPGGGRWFVNGMRLVDASDGGLLIRHGGVLDDLPPSAIHLLRTRSEEASAAMRSFTAEDAEELLAAMSVEPDREVDFEGVEDPIATEWRNRGRRKAAARSVDAEPGTDAWEIARRLLGTSDPMLVGAVIEVAADVAALSRGFRALASSDEETVDRFAMSAGAHFLLGDLSGTRYLAGADKEVPVALAALAAELAEPGCSAGHGGEGTKGFVRYIGHERSLLAMLSAPALDRALVREITGLLRELVDAGVLCSGWTTRREEVPLVLEDGSPHWEDGAFYAEVIGDDEGRWWLVVAPDDSVASEDRMSAEEFLAGLDALDARGDGVPDFAAQAEAVAAGTNLTADVARFLVGGASATRAHLWGDVQDRRKEAHREALGMTAAAFNRAQGAVHDMPWRVIAAMALAGLPGGDVSRAIDEGPDADAMVEAWRRETGDLGFRVTDSERAAIGRTVRVNADRYIDDILHPLQLDGRNPHDVNFYVAPLLTLASMRGEGDPIRPFLREQFRRLSAGIEQSLQVPRFVQSVKGELGGDYSTVENETGLQIHRVLTEGILDELLADLESDEAHAGSGEAEEAHAGSGEAGGVPDGHPMDPLVSAPETVSAVMESLGLDEDAARYFLQVLALATPTDANIREWNGWRKKNIDAAASMLVDKGLLVEAKRAGAGRSRFLPGGWLDPSPGEKGMEVWKAPLYLLWRDTKMRPVVPTCPPLVPVGRLFADAWERYGSGDVPGYEELTTTRYRRR</sequence>
<feature type="region of interest" description="Disordered" evidence="1">
    <location>
        <begin position="1317"/>
        <end position="1348"/>
    </location>
</feature>
<dbReference type="Proteomes" id="UP001595751">
    <property type="component" value="Unassembled WGS sequence"/>
</dbReference>
<dbReference type="EMBL" id="JBHRZN010000004">
    <property type="protein sequence ID" value="MFC3850946.1"/>
    <property type="molecule type" value="Genomic_DNA"/>
</dbReference>
<accession>A0ABV7ZS34</accession>
<comment type="caution">
    <text evidence="2">The sequence shown here is derived from an EMBL/GenBank/DDBJ whole genome shotgun (WGS) entry which is preliminary data.</text>
</comment>
<evidence type="ECO:0000313" key="3">
    <source>
        <dbReference type="Proteomes" id="UP001595751"/>
    </source>
</evidence>
<name>A0ABV7ZS34_9CORY</name>
<organism evidence="2 3">
    <name type="scientific">Corynebacterium hansenii</name>
    <dbReference type="NCBI Taxonomy" id="394964"/>
    <lineage>
        <taxon>Bacteria</taxon>
        <taxon>Bacillati</taxon>
        <taxon>Actinomycetota</taxon>
        <taxon>Actinomycetes</taxon>
        <taxon>Mycobacteriales</taxon>
        <taxon>Corynebacteriaceae</taxon>
        <taxon>Corynebacterium</taxon>
    </lineage>
</organism>